<dbReference type="AlphaFoldDB" id="A0AAU8MXP6"/>
<accession>A0AAU8MXP6</accession>
<keyword evidence="1" id="KW-1133">Transmembrane helix</keyword>
<dbReference type="EMBL" id="CP159925">
    <property type="protein sequence ID" value="XCO77230.1"/>
    <property type="molecule type" value="Genomic_DNA"/>
</dbReference>
<keyword evidence="1" id="KW-0472">Membrane</keyword>
<evidence type="ECO:0000256" key="1">
    <source>
        <dbReference type="SAM" id="Phobius"/>
    </source>
</evidence>
<feature type="transmembrane region" description="Helical" evidence="1">
    <location>
        <begin position="16"/>
        <end position="34"/>
    </location>
</feature>
<dbReference type="RefSeq" id="WP_363800570.1">
    <property type="nucleotide sequence ID" value="NZ_CP159925.1"/>
</dbReference>
<keyword evidence="1" id="KW-0812">Transmembrane</keyword>
<protein>
    <submittedName>
        <fullName evidence="2">Uncharacterized protein</fullName>
    </submittedName>
</protein>
<name>A0AAU8MXP6_9GAMM</name>
<sequence>MPQEPTNESEHLPASHYRPVLVTIVAAFVAILATKHALPHFIGATAAMMLQNMVWFCFGVLVYRNALITGVLDHLGEARRLFHRYTQHNTEQKANQL</sequence>
<evidence type="ECO:0000313" key="2">
    <source>
        <dbReference type="EMBL" id="XCO77230.1"/>
    </source>
</evidence>
<proteinExistence type="predicted"/>
<gene>
    <name evidence="2" type="ORF">ABU614_10750</name>
</gene>
<reference evidence="2" key="1">
    <citation type="submission" date="2024-06" db="EMBL/GenBank/DDBJ databases">
        <authorList>
            <person name="Li S."/>
        </authorList>
    </citation>
    <scope>NUCLEOTIDE SEQUENCE</scope>
    <source>
        <strain evidence="2">SR10</strain>
    </source>
</reference>
<organism evidence="2">
    <name type="scientific">Lysobacter firmicutimachus</name>
    <dbReference type="NCBI Taxonomy" id="1792846"/>
    <lineage>
        <taxon>Bacteria</taxon>
        <taxon>Pseudomonadati</taxon>
        <taxon>Pseudomonadota</taxon>
        <taxon>Gammaproteobacteria</taxon>
        <taxon>Lysobacterales</taxon>
        <taxon>Lysobacteraceae</taxon>
        <taxon>Lysobacter</taxon>
    </lineage>
</organism>